<dbReference type="GO" id="GO:0043041">
    <property type="term" value="P:amino acid activation for nonribosomal peptide biosynthetic process"/>
    <property type="evidence" value="ECO:0007669"/>
    <property type="project" value="TreeGrafter"/>
</dbReference>
<comment type="cofactor">
    <cofactor evidence="1">
        <name>pantetheine 4'-phosphate</name>
        <dbReference type="ChEBI" id="CHEBI:47942"/>
    </cofactor>
</comment>
<dbReference type="GO" id="GO:0005737">
    <property type="term" value="C:cytoplasm"/>
    <property type="evidence" value="ECO:0007669"/>
    <property type="project" value="TreeGrafter"/>
</dbReference>
<dbReference type="NCBIfam" id="TIGR01733">
    <property type="entry name" value="AA-adenyl-dom"/>
    <property type="match status" value="1"/>
</dbReference>
<gene>
    <name evidence="5" type="ORF">H0H10_02295</name>
</gene>
<evidence type="ECO:0000256" key="1">
    <source>
        <dbReference type="ARBA" id="ARBA00001957"/>
    </source>
</evidence>
<dbReference type="PANTHER" id="PTHR45527">
    <property type="entry name" value="NONRIBOSOMAL PEPTIDE SYNTHETASE"/>
    <property type="match status" value="1"/>
</dbReference>
<evidence type="ECO:0000259" key="4">
    <source>
        <dbReference type="Pfam" id="PF00501"/>
    </source>
</evidence>
<dbReference type="GO" id="GO:0031177">
    <property type="term" value="F:phosphopantetheine binding"/>
    <property type="evidence" value="ECO:0007669"/>
    <property type="project" value="TreeGrafter"/>
</dbReference>
<evidence type="ECO:0000313" key="6">
    <source>
        <dbReference type="Proteomes" id="UP000621210"/>
    </source>
</evidence>
<dbReference type="GO" id="GO:0044550">
    <property type="term" value="P:secondary metabolite biosynthetic process"/>
    <property type="evidence" value="ECO:0007669"/>
    <property type="project" value="TreeGrafter"/>
</dbReference>
<name>A0A926KZZ6_9ACTN</name>
<dbReference type="FunFam" id="2.30.38.10:FF:000001">
    <property type="entry name" value="Non-ribosomal peptide synthetase PvdI"/>
    <property type="match status" value="1"/>
</dbReference>
<dbReference type="FunFam" id="3.40.50.980:FF:000001">
    <property type="entry name" value="Non-ribosomal peptide synthetase"/>
    <property type="match status" value="1"/>
</dbReference>
<keyword evidence="6" id="KW-1185">Reference proteome</keyword>
<keyword evidence="3" id="KW-0597">Phosphoprotein</keyword>
<accession>A0A926KZZ6</accession>
<reference evidence="5" key="1">
    <citation type="submission" date="2020-09" db="EMBL/GenBank/DDBJ databases">
        <title>Streptomyces grisecoloratus sp. nov., isolated from cotton soil.</title>
        <authorList>
            <person name="Xing L."/>
        </authorList>
    </citation>
    <scope>NUCLEOTIDE SEQUENCE</scope>
    <source>
        <strain evidence="5">TRM S81-3</strain>
    </source>
</reference>
<keyword evidence="2" id="KW-0596">Phosphopantetheine</keyword>
<evidence type="ECO:0000313" key="5">
    <source>
        <dbReference type="EMBL" id="MBD0418011.1"/>
    </source>
</evidence>
<comment type="caution">
    <text evidence="5">The sequence shown here is derived from an EMBL/GenBank/DDBJ whole genome shotgun (WGS) entry which is preliminary data.</text>
</comment>
<dbReference type="CDD" id="cd05930">
    <property type="entry name" value="A_NRPS"/>
    <property type="match status" value="1"/>
</dbReference>
<dbReference type="Pfam" id="PF00501">
    <property type="entry name" value="AMP-binding"/>
    <property type="match status" value="1"/>
</dbReference>
<dbReference type="SUPFAM" id="SSF56801">
    <property type="entry name" value="Acetyl-CoA synthetase-like"/>
    <property type="match status" value="1"/>
</dbReference>
<dbReference type="RefSeq" id="WP_188179087.1">
    <property type="nucleotide sequence ID" value="NZ_JACVQF010000079.1"/>
</dbReference>
<dbReference type="EMBL" id="JACVQF010000079">
    <property type="protein sequence ID" value="MBD0418011.1"/>
    <property type="molecule type" value="Genomic_DNA"/>
</dbReference>
<evidence type="ECO:0000256" key="2">
    <source>
        <dbReference type="ARBA" id="ARBA00022450"/>
    </source>
</evidence>
<reference evidence="5" key="2">
    <citation type="submission" date="2020-09" db="EMBL/GenBank/DDBJ databases">
        <authorList>
            <person name="Luo X."/>
        </authorList>
    </citation>
    <scope>NUCLEOTIDE SEQUENCE</scope>
    <source>
        <strain evidence="5">TRM S81-3</strain>
    </source>
</reference>
<dbReference type="Gene3D" id="3.40.50.980">
    <property type="match status" value="2"/>
</dbReference>
<sequence>MLDAAERHKVLEEWNDTAREVPDVLVPELIARRAVEAPDAVAVVADGVELSYAELETRANQLAHALLARGVTAESAVGLCLPRGAEMVISILAVWKAGAAYVPLDPEHPDDRLAFMLSEAGAEIVVAPSGAATSMGAAQVVTLKDAERATAPTQAPEVLIRREQAAYVIYTSGSTGRPKGVQATHGGLANLVSALTPVLGARPGVPVLQFASFSFDASVLDVAVSLAAGATLVVAGAAERADTRQLVRLVRETGVRSASVVPSLLAVLDPAELPDVPSLVVGAEPISGDQAEVWARGRRLVNTYGPTEATVMVTTGVVEPGCGPAVPMGAPIANTRLYVLDDHLAPVPVGVPGDLYIAGAQVARGYVGRPALTAERFVACPFQSGERMYRTGDRARWTPDGQLLFAGRVDDQVKIRGFRIEPGEVQ</sequence>
<evidence type="ECO:0000256" key="3">
    <source>
        <dbReference type="ARBA" id="ARBA00022553"/>
    </source>
</evidence>
<dbReference type="PROSITE" id="PS00455">
    <property type="entry name" value="AMP_BINDING"/>
    <property type="match status" value="1"/>
</dbReference>
<dbReference type="PANTHER" id="PTHR45527:SF1">
    <property type="entry name" value="FATTY ACID SYNTHASE"/>
    <property type="match status" value="1"/>
</dbReference>
<dbReference type="InterPro" id="IPR010071">
    <property type="entry name" value="AA_adenyl_dom"/>
</dbReference>
<feature type="domain" description="AMP-dependent synthetase/ligase" evidence="4">
    <location>
        <begin position="31"/>
        <end position="366"/>
    </location>
</feature>
<feature type="non-terminal residue" evidence="5">
    <location>
        <position position="426"/>
    </location>
</feature>
<organism evidence="5 6">
    <name type="scientific">Streptomyces griseicoloratus</name>
    <dbReference type="NCBI Taxonomy" id="2752516"/>
    <lineage>
        <taxon>Bacteria</taxon>
        <taxon>Bacillati</taxon>
        <taxon>Actinomycetota</taxon>
        <taxon>Actinomycetes</taxon>
        <taxon>Kitasatosporales</taxon>
        <taxon>Streptomycetaceae</taxon>
        <taxon>Streptomyces</taxon>
    </lineage>
</organism>
<dbReference type="InterPro" id="IPR000873">
    <property type="entry name" value="AMP-dep_synth/lig_dom"/>
</dbReference>
<protein>
    <submittedName>
        <fullName evidence="5">Amino acid adenylation domain-containing protein</fullName>
    </submittedName>
</protein>
<dbReference type="AlphaFoldDB" id="A0A926KZZ6"/>
<dbReference type="Gene3D" id="2.30.38.10">
    <property type="entry name" value="Luciferase, Domain 3"/>
    <property type="match status" value="1"/>
</dbReference>
<dbReference type="Proteomes" id="UP000621210">
    <property type="component" value="Unassembled WGS sequence"/>
</dbReference>
<dbReference type="InterPro" id="IPR020845">
    <property type="entry name" value="AMP-binding_CS"/>
</dbReference>
<dbReference type="FunFam" id="3.40.50.12780:FF:000012">
    <property type="entry name" value="Non-ribosomal peptide synthetase"/>
    <property type="match status" value="1"/>
</dbReference>
<proteinExistence type="predicted"/>